<dbReference type="PANTHER" id="PTHR12911:SF22">
    <property type="entry name" value="SUN DOMAIN-CONTAINING PROTEIN 2"/>
    <property type="match status" value="1"/>
</dbReference>
<feature type="transmembrane region" description="Helical" evidence="7">
    <location>
        <begin position="199"/>
        <end position="223"/>
    </location>
</feature>
<dbReference type="Proteomes" id="UP001557470">
    <property type="component" value="Unassembled WGS sequence"/>
</dbReference>
<evidence type="ECO:0000259" key="8">
    <source>
        <dbReference type="PROSITE" id="PS51469"/>
    </source>
</evidence>
<feature type="compositionally biased region" description="Low complexity" evidence="6">
    <location>
        <begin position="174"/>
        <end position="183"/>
    </location>
</feature>
<keyword evidence="4 7" id="KW-0472">Membrane</keyword>
<evidence type="ECO:0000313" key="10">
    <source>
        <dbReference type="Proteomes" id="UP001557470"/>
    </source>
</evidence>
<evidence type="ECO:0000256" key="1">
    <source>
        <dbReference type="ARBA" id="ARBA00022692"/>
    </source>
</evidence>
<feature type="region of interest" description="Disordered" evidence="6">
    <location>
        <begin position="23"/>
        <end position="183"/>
    </location>
</feature>
<keyword evidence="10" id="KW-1185">Reference proteome</keyword>
<keyword evidence="1 7" id="KW-0812">Transmembrane</keyword>
<keyword evidence="2 7" id="KW-1133">Transmembrane helix</keyword>
<feature type="compositionally biased region" description="Low complexity" evidence="6">
    <location>
        <begin position="136"/>
        <end position="147"/>
    </location>
</feature>
<dbReference type="Pfam" id="PF07738">
    <property type="entry name" value="Sad1_UNC"/>
    <property type="match status" value="1"/>
</dbReference>
<dbReference type="InterPro" id="IPR012919">
    <property type="entry name" value="SUN_dom"/>
</dbReference>
<dbReference type="EMBL" id="JAGEUA010000005">
    <property type="protein sequence ID" value="KAL0978706.1"/>
    <property type="molecule type" value="Genomic_DNA"/>
</dbReference>
<evidence type="ECO:0000256" key="7">
    <source>
        <dbReference type="SAM" id="Phobius"/>
    </source>
</evidence>
<evidence type="ECO:0000256" key="5">
    <source>
        <dbReference type="ARBA" id="ARBA00037816"/>
    </source>
</evidence>
<organism evidence="9 10">
    <name type="scientific">Umbra pygmaea</name>
    <name type="common">Eastern mudminnow</name>
    <dbReference type="NCBI Taxonomy" id="75934"/>
    <lineage>
        <taxon>Eukaryota</taxon>
        <taxon>Metazoa</taxon>
        <taxon>Chordata</taxon>
        <taxon>Craniata</taxon>
        <taxon>Vertebrata</taxon>
        <taxon>Euteleostomi</taxon>
        <taxon>Actinopterygii</taxon>
        <taxon>Neopterygii</taxon>
        <taxon>Teleostei</taxon>
        <taxon>Protacanthopterygii</taxon>
        <taxon>Esociformes</taxon>
        <taxon>Umbridae</taxon>
        <taxon>Umbra</taxon>
    </lineage>
</organism>
<accession>A0ABD0X687</accession>
<dbReference type="InterPro" id="IPR045119">
    <property type="entry name" value="SUN1-5"/>
</dbReference>
<dbReference type="PANTHER" id="PTHR12911">
    <property type="entry name" value="SAD1/UNC-84-LIKE PROTEIN-RELATED"/>
    <property type="match status" value="1"/>
</dbReference>
<comment type="subcellular location">
    <subcellularLocation>
        <location evidence="5">Nucleus inner membrane</location>
        <topology evidence="5">Single-pass type II membrane protein</topology>
    </subcellularLocation>
</comment>
<evidence type="ECO:0000256" key="3">
    <source>
        <dbReference type="ARBA" id="ARBA00023054"/>
    </source>
</evidence>
<dbReference type="AlphaFoldDB" id="A0ABD0X687"/>
<feature type="compositionally biased region" description="Polar residues" evidence="6">
    <location>
        <begin position="114"/>
        <end position="135"/>
    </location>
</feature>
<feature type="compositionally biased region" description="Low complexity" evidence="6">
    <location>
        <begin position="56"/>
        <end position="80"/>
    </location>
</feature>
<proteinExistence type="predicted"/>
<feature type="domain" description="SUN" evidence="8">
    <location>
        <begin position="426"/>
        <end position="587"/>
    </location>
</feature>
<comment type="caution">
    <text evidence="9">The sequence shown here is derived from an EMBL/GenBank/DDBJ whole genome shotgun (WGS) entry which is preliminary data.</text>
</comment>
<dbReference type="GO" id="GO:0005637">
    <property type="term" value="C:nuclear inner membrane"/>
    <property type="evidence" value="ECO:0007669"/>
    <property type="project" value="UniProtKB-SubCell"/>
</dbReference>
<reference evidence="9 10" key="1">
    <citation type="submission" date="2024-06" db="EMBL/GenBank/DDBJ databases">
        <authorList>
            <person name="Pan Q."/>
            <person name="Wen M."/>
            <person name="Jouanno E."/>
            <person name="Zahm M."/>
            <person name="Klopp C."/>
            <person name="Cabau C."/>
            <person name="Louis A."/>
            <person name="Berthelot C."/>
            <person name="Parey E."/>
            <person name="Roest Crollius H."/>
            <person name="Montfort J."/>
            <person name="Robinson-Rechavi M."/>
            <person name="Bouchez O."/>
            <person name="Lampietro C."/>
            <person name="Lopez Roques C."/>
            <person name="Donnadieu C."/>
            <person name="Postlethwait J."/>
            <person name="Bobe J."/>
            <person name="Verreycken H."/>
            <person name="Guiguen Y."/>
        </authorList>
    </citation>
    <scope>NUCLEOTIDE SEQUENCE [LARGE SCALE GENOMIC DNA]</scope>
    <source>
        <strain evidence="9">Up_M1</strain>
        <tissue evidence="9">Testis</tissue>
    </source>
</reference>
<sequence length="591" mass="65283">MMATQEGEMSRRSMRLVLGGYYQHSSEDEESSTVSYRESPVRVFTKRKTGGRKGATSRSSSRANSVASTSSSKASTVDPSSHAKDYNGISSLVESRRPFQDPPTVASAPTPASNLNLTTSSRSFPCIQTTQVQRQSSAIDSSGYSSSETRHFRGYSGHPSLEVQKVSSNHSPGTSRRTATASPSSSLTTLFKPAAVRKAILAALLIILIFACWYIATLIWSMLTASKTPNQPIITSDAPPAFTLPSKATDEASVFDSGLEARIKTFLREEMHKKQEHQQKFVNEIIVRLQTELKDMRSDVRDVKMKVDRVDVLDWEHLLSQQTASFTKRMDELNVHHTHIRQKLTALEDSGAKLQQQIDTLQNQPGPAPSPPSASTHLTPELTEAMASWLRDNVPRNEPQIIKQIVTDSRSPFADRMPDFALESQGASVVSTRCSETYHSQSACVSFLGIPLWYPSESPRTVIQGHPLQAGRCWAFQGAQGTLVIALSHPIRISHVTLEHLPVSNAPTGRIDSAPKAFSVYGMSTETEEGTLLGTFTYDQNKESTQTFQLPNPTNAVYSYVELRILSNWGHLDYTCVYRFRVHGQIALTST</sequence>
<evidence type="ECO:0000313" key="9">
    <source>
        <dbReference type="EMBL" id="KAL0978706.1"/>
    </source>
</evidence>
<name>A0ABD0X687_UMBPY</name>
<dbReference type="Gene3D" id="2.60.120.260">
    <property type="entry name" value="Galactose-binding domain-like"/>
    <property type="match status" value="1"/>
</dbReference>
<protein>
    <recommendedName>
        <fullName evidence="8">SUN domain-containing protein</fullName>
    </recommendedName>
</protein>
<evidence type="ECO:0000256" key="6">
    <source>
        <dbReference type="SAM" id="MobiDB-lite"/>
    </source>
</evidence>
<evidence type="ECO:0000256" key="4">
    <source>
        <dbReference type="ARBA" id="ARBA00023136"/>
    </source>
</evidence>
<evidence type="ECO:0000256" key="2">
    <source>
        <dbReference type="ARBA" id="ARBA00022989"/>
    </source>
</evidence>
<feature type="compositionally biased region" description="Low complexity" evidence="6">
    <location>
        <begin position="102"/>
        <end position="113"/>
    </location>
</feature>
<dbReference type="FunFam" id="2.60.120.260:FF:000009">
    <property type="entry name" value="SUN domain-containing protein 1 isoform X1"/>
    <property type="match status" value="1"/>
</dbReference>
<gene>
    <name evidence="9" type="ORF">UPYG_G00174140</name>
</gene>
<dbReference type="PROSITE" id="PS51469">
    <property type="entry name" value="SUN"/>
    <property type="match status" value="1"/>
</dbReference>
<keyword evidence="3" id="KW-0175">Coiled coil</keyword>